<dbReference type="GO" id="GO:0071456">
    <property type="term" value="P:cellular response to hypoxia"/>
    <property type="evidence" value="ECO:0007669"/>
    <property type="project" value="TreeGrafter"/>
</dbReference>
<evidence type="ECO:0000313" key="7">
    <source>
        <dbReference type="Ensembl" id="ENSPNAP00000014477.1"/>
    </source>
</evidence>
<keyword evidence="4 6" id="KW-1133">Transmembrane helix</keyword>
<evidence type="ECO:0000256" key="5">
    <source>
        <dbReference type="ARBA" id="ARBA00023136"/>
    </source>
</evidence>
<evidence type="ECO:0000256" key="3">
    <source>
        <dbReference type="ARBA" id="ARBA00022692"/>
    </source>
</evidence>
<dbReference type="OMA" id="GMTILAC"/>
<reference evidence="7 8" key="1">
    <citation type="submission" date="2020-10" db="EMBL/GenBank/DDBJ databases">
        <title>Pygocentrus nattereri (red-bellied piranha) genome, fPygNat1, primary haplotype.</title>
        <authorList>
            <person name="Myers G."/>
            <person name="Meyer A."/>
            <person name="Karagic N."/>
            <person name="Pippel M."/>
            <person name="Winkler S."/>
            <person name="Tracey A."/>
            <person name="Wood J."/>
            <person name="Formenti G."/>
            <person name="Howe K."/>
            <person name="Fedrigo O."/>
            <person name="Jarvis E.D."/>
        </authorList>
    </citation>
    <scope>NUCLEOTIDE SEQUENCE [LARGE SCALE GENOMIC DNA]</scope>
</reference>
<keyword evidence="5 6" id="KW-0472">Membrane</keyword>
<dbReference type="Ensembl" id="ENSPNAT00000022380.2">
    <property type="protein sequence ID" value="ENSPNAP00000014477.1"/>
    <property type="gene ID" value="ENSPNAG00000020387.2"/>
</dbReference>
<feature type="transmembrane region" description="Helical" evidence="6">
    <location>
        <begin position="95"/>
        <end position="114"/>
    </location>
</feature>
<dbReference type="InterPro" id="IPR009432">
    <property type="entry name" value="DUF1075"/>
</dbReference>
<dbReference type="PANTHER" id="PTHR13674:SF2">
    <property type="entry name" value="PROTEIN FAM162A"/>
    <property type="match status" value="1"/>
</dbReference>
<name>A0A3B4CQX8_PYGNA</name>
<dbReference type="GO" id="GO:0005739">
    <property type="term" value="C:mitochondrion"/>
    <property type="evidence" value="ECO:0007669"/>
    <property type="project" value="TreeGrafter"/>
</dbReference>
<comment type="subcellular location">
    <subcellularLocation>
        <location evidence="1">Membrane</location>
        <topology evidence="1">Single-pass membrane protein</topology>
    </subcellularLocation>
</comment>
<gene>
    <name evidence="7" type="primary">FAM162A</name>
</gene>
<proteinExistence type="inferred from homology"/>
<evidence type="ECO:0000256" key="2">
    <source>
        <dbReference type="ARBA" id="ARBA00007363"/>
    </source>
</evidence>
<dbReference type="AlphaFoldDB" id="A0A3B4CQX8"/>
<keyword evidence="8" id="KW-1185">Reference proteome</keyword>
<reference evidence="7" key="3">
    <citation type="submission" date="2025-09" db="UniProtKB">
        <authorList>
            <consortium name="Ensembl"/>
        </authorList>
    </citation>
    <scope>IDENTIFICATION</scope>
</reference>
<dbReference type="GO" id="GO:0090200">
    <property type="term" value="P:positive regulation of release of cytochrome c from mitochondria"/>
    <property type="evidence" value="ECO:0007669"/>
    <property type="project" value="TreeGrafter"/>
</dbReference>
<dbReference type="GeneTree" id="ENSGT00640000091497"/>
<evidence type="ECO:0000313" key="8">
    <source>
        <dbReference type="Proteomes" id="UP001501920"/>
    </source>
</evidence>
<dbReference type="GO" id="GO:0016020">
    <property type="term" value="C:membrane"/>
    <property type="evidence" value="ECO:0007669"/>
    <property type="project" value="UniProtKB-SubCell"/>
</dbReference>
<evidence type="ECO:0000256" key="1">
    <source>
        <dbReference type="ARBA" id="ARBA00004167"/>
    </source>
</evidence>
<organism evidence="7 8">
    <name type="scientific">Pygocentrus nattereri</name>
    <name type="common">Red-bellied piranha</name>
    <dbReference type="NCBI Taxonomy" id="42514"/>
    <lineage>
        <taxon>Eukaryota</taxon>
        <taxon>Metazoa</taxon>
        <taxon>Chordata</taxon>
        <taxon>Craniata</taxon>
        <taxon>Vertebrata</taxon>
        <taxon>Euteleostomi</taxon>
        <taxon>Actinopterygii</taxon>
        <taxon>Neopterygii</taxon>
        <taxon>Teleostei</taxon>
        <taxon>Ostariophysi</taxon>
        <taxon>Characiformes</taxon>
        <taxon>Characoidei</taxon>
        <taxon>Pygocentrus</taxon>
    </lineage>
</organism>
<accession>A0A3B4CQX8</accession>
<protein>
    <recommendedName>
        <fullName evidence="9">Family with sequence similarity 162 member B</fullName>
    </recommendedName>
</protein>
<dbReference type="Proteomes" id="UP001501920">
    <property type="component" value="Chromosome 24"/>
</dbReference>
<reference evidence="7" key="2">
    <citation type="submission" date="2025-08" db="UniProtKB">
        <authorList>
            <consortium name="Ensembl"/>
        </authorList>
    </citation>
    <scope>IDENTIFICATION</scope>
</reference>
<dbReference type="Pfam" id="PF06388">
    <property type="entry name" value="DUF1075"/>
    <property type="match status" value="1"/>
</dbReference>
<keyword evidence="3 6" id="KW-0812">Transmembrane</keyword>
<evidence type="ECO:0000256" key="6">
    <source>
        <dbReference type="SAM" id="Phobius"/>
    </source>
</evidence>
<comment type="similarity">
    <text evidence="2">Belongs to the UPF0389 family.</text>
</comment>
<dbReference type="STRING" id="42514.ENSPNAP00000014477"/>
<dbReference type="GO" id="GO:0051402">
    <property type="term" value="P:neuron apoptotic process"/>
    <property type="evidence" value="ECO:0007669"/>
    <property type="project" value="TreeGrafter"/>
</dbReference>
<evidence type="ECO:0008006" key="9">
    <source>
        <dbReference type="Google" id="ProtNLM"/>
    </source>
</evidence>
<evidence type="ECO:0000256" key="4">
    <source>
        <dbReference type="ARBA" id="ARBA00022989"/>
    </source>
</evidence>
<sequence>MFFQAVGRSRTALGTFVGQWRRYALNTASRRQLCSKPSVPAHTQRSGFKLPGYRPSEMDKRILVWSGRFKTKEQIPEQVSFEMIDAARNKVRVKACYVMIALTLIACLWMVILGKDAASRNDSLTTRNMEKKAQWREEAQRARAEAALDEKPQWNWGHLSFLHGLCGAGGTGEVRAGSPPWVPHTAGRGTVAAAGPLQVPTLGLHPQG</sequence>
<dbReference type="PANTHER" id="PTHR13674">
    <property type="entry name" value="GROWTH AND TRANSFORMATION-DEPENDENT PROTEIN"/>
    <property type="match status" value="1"/>
</dbReference>